<accession>A0A5B7DFM2</accession>
<reference evidence="1 2" key="1">
    <citation type="submission" date="2019-05" db="EMBL/GenBank/DDBJ databases">
        <title>Another draft genome of Portunus trituberculatus and its Hox gene families provides insights of decapod evolution.</title>
        <authorList>
            <person name="Jeong J.-H."/>
            <person name="Song I."/>
            <person name="Kim S."/>
            <person name="Choi T."/>
            <person name="Kim D."/>
            <person name="Ryu S."/>
            <person name="Kim W."/>
        </authorList>
    </citation>
    <scope>NUCLEOTIDE SEQUENCE [LARGE SCALE GENOMIC DNA]</scope>
    <source>
        <tissue evidence="1">Muscle</tissue>
    </source>
</reference>
<evidence type="ECO:0000313" key="1">
    <source>
        <dbReference type="EMBL" id="MPC20261.1"/>
    </source>
</evidence>
<organism evidence="1 2">
    <name type="scientific">Portunus trituberculatus</name>
    <name type="common">Swimming crab</name>
    <name type="synonym">Neptunus trituberculatus</name>
    <dbReference type="NCBI Taxonomy" id="210409"/>
    <lineage>
        <taxon>Eukaryota</taxon>
        <taxon>Metazoa</taxon>
        <taxon>Ecdysozoa</taxon>
        <taxon>Arthropoda</taxon>
        <taxon>Crustacea</taxon>
        <taxon>Multicrustacea</taxon>
        <taxon>Malacostraca</taxon>
        <taxon>Eumalacostraca</taxon>
        <taxon>Eucarida</taxon>
        <taxon>Decapoda</taxon>
        <taxon>Pleocyemata</taxon>
        <taxon>Brachyura</taxon>
        <taxon>Eubrachyura</taxon>
        <taxon>Portunoidea</taxon>
        <taxon>Portunidae</taxon>
        <taxon>Portuninae</taxon>
        <taxon>Portunus</taxon>
    </lineage>
</organism>
<protein>
    <submittedName>
        <fullName evidence="1">Uncharacterized protein</fullName>
    </submittedName>
</protein>
<dbReference type="AlphaFoldDB" id="A0A5B7DFM2"/>
<dbReference type="EMBL" id="VSRR010000852">
    <property type="protein sequence ID" value="MPC20261.1"/>
    <property type="molecule type" value="Genomic_DNA"/>
</dbReference>
<sequence>MTPWRGKVPSEPGRIAFCGSRCVTGYFKARNRSLIPLQSLKQPSSITLIQHTQTPSSPCLTFTKPQTTKHHPKPTLVLDSFLSMPHLSNDLNTPPSP</sequence>
<evidence type="ECO:0000313" key="2">
    <source>
        <dbReference type="Proteomes" id="UP000324222"/>
    </source>
</evidence>
<gene>
    <name evidence="1" type="ORF">E2C01_013197</name>
</gene>
<dbReference type="Proteomes" id="UP000324222">
    <property type="component" value="Unassembled WGS sequence"/>
</dbReference>
<proteinExistence type="predicted"/>
<comment type="caution">
    <text evidence="1">The sequence shown here is derived from an EMBL/GenBank/DDBJ whole genome shotgun (WGS) entry which is preliminary data.</text>
</comment>
<keyword evidence="2" id="KW-1185">Reference proteome</keyword>
<name>A0A5B7DFM2_PORTR</name>